<sequence>MSFYQPNQINSSALCVLRKKDNGELIITYEPLVSPIPEAITQLENILRHTRQDQAKAVFETILNDDVLKIIFGPRSSFCDNLWEPWQEDNSKLRLEQIFDSKYVDKVQHLKMAILAHKLHHTYHKCRQDEGVLAYSHRLIGWKTFPHQIDANFNVEFVSNFGFGNSTFFCIKLSYKGVDILPLTHWIRYRIVNKEEIIRCTQTYNPQNENWYKAIDYVKAACNMFRQSESRFVNYYLLGECSRLVEGLKSIATKSTFEFITSGYHFVVAKETKTLSGDELIAYRADRISGSLAFIEHINSLRYIRDINAIVQEIEKLNHQIKPVIERARERLESLLELKTRRMKGFKILHYELHEENTAYYNKRQLMQKELFQQKIFSSEILDNTFAERYPEYNGFEIKYKKNSKDYCELSDEINEIERYIQQYNESLKAIKNYFDSLD</sequence>
<dbReference type="Proteomes" id="UP000606600">
    <property type="component" value="Unassembled WGS sequence"/>
</dbReference>
<comment type="caution">
    <text evidence="1">The sequence shown here is derived from an EMBL/GenBank/DDBJ whole genome shotgun (WGS) entry which is preliminary data.</text>
</comment>
<evidence type="ECO:0000313" key="2">
    <source>
        <dbReference type="Proteomes" id="UP000606600"/>
    </source>
</evidence>
<reference evidence="1 2" key="1">
    <citation type="submission" date="2020-09" db="EMBL/GenBank/DDBJ databases">
        <title>Novel species of Mucilaginibacter isolated from a glacier on the Tibetan Plateau.</title>
        <authorList>
            <person name="Liu Q."/>
            <person name="Xin Y.-H."/>
        </authorList>
    </citation>
    <scope>NUCLEOTIDE SEQUENCE [LARGE SCALE GENOMIC DNA]</scope>
    <source>
        <strain evidence="1 2">ZT4R22</strain>
    </source>
</reference>
<organism evidence="1 2">
    <name type="scientific">Mucilaginibacter pankratovii</name>
    <dbReference type="NCBI Taxonomy" id="2772110"/>
    <lineage>
        <taxon>Bacteria</taxon>
        <taxon>Pseudomonadati</taxon>
        <taxon>Bacteroidota</taxon>
        <taxon>Sphingobacteriia</taxon>
        <taxon>Sphingobacteriales</taxon>
        <taxon>Sphingobacteriaceae</taxon>
        <taxon>Mucilaginibacter</taxon>
    </lineage>
</organism>
<dbReference type="EMBL" id="JACWMY010000006">
    <property type="protein sequence ID" value="MBD1364949.1"/>
    <property type="molecule type" value="Genomic_DNA"/>
</dbReference>
<accession>A0ABR7WRK8</accession>
<keyword evidence="2" id="KW-1185">Reference proteome</keyword>
<gene>
    <name evidence="1" type="ORF">IDJ77_14095</name>
</gene>
<protein>
    <submittedName>
        <fullName evidence="1">Uncharacterized protein</fullName>
    </submittedName>
</protein>
<name>A0ABR7WRK8_9SPHI</name>
<proteinExistence type="predicted"/>
<dbReference type="RefSeq" id="WP_191189603.1">
    <property type="nucleotide sequence ID" value="NZ_JACWMY010000006.1"/>
</dbReference>
<evidence type="ECO:0000313" key="1">
    <source>
        <dbReference type="EMBL" id="MBD1364949.1"/>
    </source>
</evidence>